<dbReference type="OrthoDB" id="979487at2"/>
<evidence type="ECO:0008006" key="3">
    <source>
        <dbReference type="Google" id="ProtNLM"/>
    </source>
</evidence>
<name>A0A1M6IX75_9FLAO</name>
<keyword evidence="2" id="KW-1185">Reference proteome</keyword>
<evidence type="ECO:0000313" key="1">
    <source>
        <dbReference type="EMBL" id="SHJ39066.1"/>
    </source>
</evidence>
<proteinExistence type="predicted"/>
<dbReference type="STRING" id="797419.SAMN05216556_11871"/>
<dbReference type="AlphaFoldDB" id="A0A1M6IX75"/>
<dbReference type="Proteomes" id="UP000184172">
    <property type="component" value="Unassembled WGS sequence"/>
</dbReference>
<evidence type="ECO:0000313" key="2">
    <source>
        <dbReference type="Proteomes" id="UP000184172"/>
    </source>
</evidence>
<gene>
    <name evidence="1" type="ORF">SAMN04487908_11570</name>
</gene>
<accession>A0A1M6IX75</accession>
<dbReference type="RefSeq" id="WP_073218888.1">
    <property type="nucleotide sequence ID" value="NZ_FNNS01000018.1"/>
</dbReference>
<protein>
    <recommendedName>
        <fullName evidence="3">Adenylosuccinate lyase</fullName>
    </recommendedName>
</protein>
<sequence length="186" mass="22242">MLPKDLEEKLREVDSSQVKRREMVSWILRNKPHYVREMLQWTFNEESEFLVKSCRILEDICERRPEAFFKYMYLFFEQLPSINNDIALRSCANICKMLCYNHYILKYKYFRNILNKNQRKVMAACCFDWLITDQKVACQAQAMDCLLYLGKDKTGAWIYPELIAILNRDAPNKSPGYQARARKVLK</sequence>
<dbReference type="EMBL" id="FQYV01000015">
    <property type="protein sequence ID" value="SHJ39066.1"/>
    <property type="molecule type" value="Genomic_DNA"/>
</dbReference>
<organism evidence="1 2">
    <name type="scientific">Aequorivita viscosa</name>
    <dbReference type="NCBI Taxonomy" id="797419"/>
    <lineage>
        <taxon>Bacteria</taxon>
        <taxon>Pseudomonadati</taxon>
        <taxon>Bacteroidota</taxon>
        <taxon>Flavobacteriia</taxon>
        <taxon>Flavobacteriales</taxon>
        <taxon>Flavobacteriaceae</taxon>
        <taxon>Aequorivita</taxon>
    </lineage>
</organism>
<reference evidence="2" key="1">
    <citation type="submission" date="2016-11" db="EMBL/GenBank/DDBJ databases">
        <authorList>
            <person name="Varghese N."/>
            <person name="Submissions S."/>
        </authorList>
    </citation>
    <scope>NUCLEOTIDE SEQUENCE [LARGE SCALE GENOMIC DNA]</scope>
    <source>
        <strain evidence="2">DSM 26349</strain>
    </source>
</reference>